<dbReference type="PROSITE" id="PS50297">
    <property type="entry name" value="ANK_REP_REGION"/>
    <property type="match status" value="5"/>
</dbReference>
<sequence length="1693" mass="185525">MASHFSSSSEDAVVIDHDDISNYNPAQILPESPDEIKKIRAWLKPTDYALNGGEYRKHLSSYIPGTGVWITSSTTYQEWLEGEEHGMLWIKGIPGSGKSVVAAHLIDELSRTTPRRWSSTSSSDASLTPTMSPLPCYEIGWINPGKVKVLITGRPVPSVEGLLRNCKTLRICLAENMVDMDISRYVEHGLKSSSISSDDRDLIREAIPGRANGLFLYAKLAMDGFLEPTAHSAFGNTCHSPLTPSGARRNINVTYHPGVKRDLKTTKDLVRAAAGPLLEILPNETVSVIHHSFTEYLKCITRSEHDGGYPILRLGATHGRLALACLTYLQTGCLDLVKVPAGTNEGDSELHAWGYDDYGGPSHDYCMTEKERQHLRLKYPFLGYAAANWHIHLTRSAEASYSQAKINAVLDRFFGNTQLTKAWLKIQWPEGDVSQGITRLHIAVHYGLTEYVRELVARSHVDVHAGDAYGKTPLWWAATFGHADVIRILVEAGANPDVDDKIWVLKPLHEVANENHVGAVQALLGAGVDPLTKKTREDPDGQCGNAPRSMGHTPLMYTCHNGHLEALDAFIPFLTDIDTVHRALLWSAEEGRSKFIRRIVQYPGVEVNAKTPRGDTALHAAVKNPVLVRLLLDAGADANVVDNSGKVPLHTVTSADSLSLLVEEGRADINKIHPGDGRSPLLCMLDSYHNEAILKLLEYAPDLTIKDKENNGPLHITLKQSSPEIKIIKALLTAGADPNERNRVGDTPLLVMTMGNRASADMVEILQEAGADINGRTTNGLTVLSRAMVDRTYGRSDNTDINALLDKGADLNCNHQGRTALHIVAATQPCDYVSEPGQQSAIDLIISEVKNLNHGDNQGLTPLHLAATVYENHAKKLLVAGANPTVTTFEGLTPLHLATRARQSNILGLLLEAIGTGRPDAFDAVDDKGHTPLYYACRSGRTESVRLLLDAGADASRKEIFEAVAAFEEEEKLNPTVKINTNRLEEIVDILMDAREDAFGLKASRHDRTYISTELIDAVMKASHEYTLTCLLRAQERQLVHVAAISTPVTLYVGEAAKICRQVQLQELTKSERVNLTSSIKTSFSLFSDSVVKCDLPNMHVIRLLVEKFHVDVNQFRYLRHGDYGFMPEKPVFHHRWWHVALALPYFISKGADLNGKGNLGRTPLHCAFGQSEGHEASVVVFHKDAVRALVAAGADVNSVDDNGVSCLAYARYDVEMVQLLLDNGAIPKADSVFAAIRGKNVEALKALLAAGADPNMHRESPALHKRGHLTYDSASYGNRPLYAAAIHYKPSYDTRTEEETEEQGAIQELVETLLAHAADPYAKFTRVNPESKSGDVESDDDEDIEDKDGALVLGKGTSKSEFDSDTLVHSILKVSGLVHPILDLPGFNPNFRDGKGQTVLHAACHHHLGNHGPIDGLYTRSDSEWIPIALSFLDHLLAQGADPLAADNEGRNLLHHMFVIGSSKDSAQPSLDVISRISKEYPSLINQTDIYGNTPLHMALRYAVLRYNTAAAEALLAAGADPHAVDNNGNTELHTFAYCVASIAQARSLFVKLPSRDLDTNARNSRGETPVFNLVKEIPRIMYPVVAKNEEVITPRHALALFENAGADLFATDGQGRGLLHVVAEGGLRIPATWFEQLTERGVDPMMEDRRKRTTLDVAAACGGESILYPFEKDGGGARINDRDEGIESEDW</sequence>
<evidence type="ECO:0000256" key="1">
    <source>
        <dbReference type="ARBA" id="ARBA00022737"/>
    </source>
</evidence>
<dbReference type="Gene3D" id="1.25.40.20">
    <property type="entry name" value="Ankyrin repeat-containing domain"/>
    <property type="match status" value="8"/>
</dbReference>
<feature type="domain" description="Nephrocystin 3-like N-terminal" evidence="5">
    <location>
        <begin position="65"/>
        <end position="112"/>
    </location>
</feature>
<dbReference type="InterPro" id="IPR036770">
    <property type="entry name" value="Ankyrin_rpt-contain_sf"/>
</dbReference>
<dbReference type="EMBL" id="MU005627">
    <property type="protein sequence ID" value="KAF2676975.1"/>
    <property type="molecule type" value="Genomic_DNA"/>
</dbReference>
<dbReference type="InterPro" id="IPR056884">
    <property type="entry name" value="NPHP3-like_N"/>
</dbReference>
<proteinExistence type="predicted"/>
<evidence type="ECO:0000259" key="5">
    <source>
        <dbReference type="Pfam" id="PF24883"/>
    </source>
</evidence>
<organism evidence="6 7">
    <name type="scientific">Lentithecium fluviatile CBS 122367</name>
    <dbReference type="NCBI Taxonomy" id="1168545"/>
    <lineage>
        <taxon>Eukaryota</taxon>
        <taxon>Fungi</taxon>
        <taxon>Dikarya</taxon>
        <taxon>Ascomycota</taxon>
        <taxon>Pezizomycotina</taxon>
        <taxon>Dothideomycetes</taxon>
        <taxon>Pleosporomycetidae</taxon>
        <taxon>Pleosporales</taxon>
        <taxon>Massarineae</taxon>
        <taxon>Lentitheciaceae</taxon>
        <taxon>Lentithecium</taxon>
    </lineage>
</organism>
<feature type="repeat" description="ANK" evidence="3">
    <location>
        <begin position="469"/>
        <end position="501"/>
    </location>
</feature>
<reference evidence="6" key="1">
    <citation type="journal article" date="2020" name="Stud. Mycol.">
        <title>101 Dothideomycetes genomes: a test case for predicting lifestyles and emergence of pathogens.</title>
        <authorList>
            <person name="Haridas S."/>
            <person name="Albert R."/>
            <person name="Binder M."/>
            <person name="Bloem J."/>
            <person name="Labutti K."/>
            <person name="Salamov A."/>
            <person name="Andreopoulos B."/>
            <person name="Baker S."/>
            <person name="Barry K."/>
            <person name="Bills G."/>
            <person name="Bluhm B."/>
            <person name="Cannon C."/>
            <person name="Castanera R."/>
            <person name="Culley D."/>
            <person name="Daum C."/>
            <person name="Ezra D."/>
            <person name="Gonzalez J."/>
            <person name="Henrissat B."/>
            <person name="Kuo A."/>
            <person name="Liang C."/>
            <person name="Lipzen A."/>
            <person name="Lutzoni F."/>
            <person name="Magnuson J."/>
            <person name="Mondo S."/>
            <person name="Nolan M."/>
            <person name="Ohm R."/>
            <person name="Pangilinan J."/>
            <person name="Park H.-J."/>
            <person name="Ramirez L."/>
            <person name="Alfaro M."/>
            <person name="Sun H."/>
            <person name="Tritt A."/>
            <person name="Yoshinaga Y."/>
            <person name="Zwiers L.-H."/>
            <person name="Turgeon B."/>
            <person name="Goodwin S."/>
            <person name="Spatafora J."/>
            <person name="Crous P."/>
            <person name="Grigoriev I."/>
        </authorList>
    </citation>
    <scope>NUCLEOTIDE SEQUENCE</scope>
    <source>
        <strain evidence="6">CBS 122367</strain>
    </source>
</reference>
<dbReference type="Pfam" id="PF24883">
    <property type="entry name" value="NPHP3_N"/>
    <property type="match status" value="1"/>
</dbReference>
<feature type="repeat" description="ANK" evidence="3">
    <location>
        <begin position="928"/>
        <end position="960"/>
    </location>
</feature>
<feature type="repeat" description="ANK" evidence="3">
    <location>
        <begin position="1160"/>
        <end position="1202"/>
    </location>
</feature>
<dbReference type="Pfam" id="PF00023">
    <property type="entry name" value="Ank"/>
    <property type="match status" value="1"/>
</dbReference>
<evidence type="ECO:0000256" key="2">
    <source>
        <dbReference type="ARBA" id="ARBA00023043"/>
    </source>
</evidence>
<feature type="repeat" description="ANK" evidence="3">
    <location>
        <begin position="1492"/>
        <end position="1528"/>
    </location>
</feature>
<dbReference type="Pfam" id="PF12796">
    <property type="entry name" value="Ank_2"/>
    <property type="match status" value="4"/>
</dbReference>
<feature type="repeat" description="ANK" evidence="3">
    <location>
        <begin position="709"/>
        <end position="743"/>
    </location>
</feature>
<dbReference type="Proteomes" id="UP000799291">
    <property type="component" value="Unassembled WGS sequence"/>
</dbReference>
<keyword evidence="1" id="KW-0677">Repeat</keyword>
<protein>
    <submittedName>
        <fullName evidence="6">Ankyrin</fullName>
    </submittedName>
</protein>
<dbReference type="InterPro" id="IPR002110">
    <property type="entry name" value="Ankyrin_rpt"/>
</dbReference>
<dbReference type="SUPFAM" id="SSF48403">
    <property type="entry name" value="Ankyrin repeat"/>
    <property type="match status" value="4"/>
</dbReference>
<dbReference type="SMART" id="SM00248">
    <property type="entry name" value="ANK"/>
    <property type="match status" value="20"/>
</dbReference>
<name>A0A6G1IFR4_9PLEO</name>
<feature type="region of interest" description="Disordered" evidence="4">
    <location>
        <begin position="1325"/>
        <end position="1346"/>
    </location>
</feature>
<dbReference type="OrthoDB" id="21416at2759"/>
<dbReference type="PRINTS" id="PR01415">
    <property type="entry name" value="ANKYRIN"/>
</dbReference>
<evidence type="ECO:0000313" key="6">
    <source>
        <dbReference type="EMBL" id="KAF2676975.1"/>
    </source>
</evidence>
<feature type="repeat" description="ANK" evidence="3">
    <location>
        <begin position="890"/>
        <end position="912"/>
    </location>
</feature>
<dbReference type="PANTHER" id="PTHR24178">
    <property type="entry name" value="MOLTING PROTEIN MLT-4"/>
    <property type="match status" value="1"/>
</dbReference>
<gene>
    <name evidence="6" type="ORF">K458DRAFT_396407</name>
</gene>
<evidence type="ECO:0000313" key="7">
    <source>
        <dbReference type="Proteomes" id="UP000799291"/>
    </source>
</evidence>
<keyword evidence="2 3" id="KW-0040">ANK repeat</keyword>
<dbReference type="PROSITE" id="PS50088">
    <property type="entry name" value="ANK_REPEAT"/>
    <property type="match status" value="8"/>
</dbReference>
<evidence type="ECO:0000256" key="4">
    <source>
        <dbReference type="SAM" id="MobiDB-lite"/>
    </source>
</evidence>
<keyword evidence="7" id="KW-1185">Reference proteome</keyword>
<evidence type="ECO:0000256" key="3">
    <source>
        <dbReference type="PROSITE-ProRule" id="PRU00023"/>
    </source>
</evidence>
<feature type="compositionally biased region" description="Acidic residues" evidence="4">
    <location>
        <begin position="1337"/>
        <end position="1346"/>
    </location>
</feature>
<accession>A0A6G1IFR4</accession>
<feature type="repeat" description="ANK" evidence="3">
    <location>
        <begin position="744"/>
        <end position="778"/>
    </location>
</feature>
<feature type="repeat" description="ANK" evidence="3">
    <location>
        <begin position="613"/>
        <end position="643"/>
    </location>
</feature>